<keyword evidence="13" id="KW-1185">Reference proteome</keyword>
<dbReference type="InParanoid" id="F2UJF0"/>
<dbReference type="InterPro" id="IPR020796">
    <property type="entry name" value="ORC5"/>
</dbReference>
<dbReference type="GO" id="GO:0005664">
    <property type="term" value="C:nuclear origin of replication recognition complex"/>
    <property type="evidence" value="ECO:0007669"/>
    <property type="project" value="TreeGrafter"/>
</dbReference>
<dbReference type="KEGG" id="sre:PTSG_12709"/>
<dbReference type="GO" id="GO:0006270">
    <property type="term" value="P:DNA replication initiation"/>
    <property type="evidence" value="ECO:0007669"/>
    <property type="project" value="TreeGrafter"/>
</dbReference>
<evidence type="ECO:0000259" key="11">
    <source>
        <dbReference type="Pfam" id="PF21639"/>
    </source>
</evidence>
<feature type="domain" description="Orc1-like AAA ATPase" evidence="9">
    <location>
        <begin position="13"/>
        <end position="159"/>
    </location>
</feature>
<dbReference type="AlphaFoldDB" id="F2UJF0"/>
<evidence type="ECO:0000256" key="5">
    <source>
        <dbReference type="ARBA" id="ARBA00022840"/>
    </source>
</evidence>
<keyword evidence="4" id="KW-0547">Nucleotide-binding</keyword>
<feature type="region of interest" description="Disordered" evidence="8">
    <location>
        <begin position="352"/>
        <end position="371"/>
    </location>
</feature>
<dbReference type="FunFam" id="3.40.50.300:FF:000673">
    <property type="entry name" value="Origin recognition complex subunit 5"/>
    <property type="match status" value="1"/>
</dbReference>
<dbReference type="InterPro" id="IPR027417">
    <property type="entry name" value="P-loop_NTPase"/>
</dbReference>
<dbReference type="STRING" id="946362.F2UJF0"/>
<feature type="compositionally biased region" description="Basic residues" evidence="8">
    <location>
        <begin position="352"/>
        <end position="367"/>
    </location>
</feature>
<evidence type="ECO:0000256" key="2">
    <source>
        <dbReference type="ARBA" id="ARBA00006269"/>
    </source>
</evidence>
<gene>
    <name evidence="12" type="ORF">PTSG_12709</name>
</gene>
<dbReference type="RefSeq" id="XP_004990593.1">
    <property type="nucleotide sequence ID" value="XM_004990536.1"/>
</dbReference>
<dbReference type="PANTHER" id="PTHR12705">
    <property type="entry name" value="ORIGIN RECOGNITION COMPLEX SUBUNIT 5"/>
    <property type="match status" value="1"/>
</dbReference>
<feature type="domain" description="Origin recognition complex subunit 5 C-terminal" evidence="10">
    <location>
        <begin position="322"/>
        <end position="459"/>
    </location>
</feature>
<keyword evidence="5" id="KW-0067">ATP-binding</keyword>
<dbReference type="SUPFAM" id="SSF52540">
    <property type="entry name" value="P-loop containing nucleoside triphosphate hydrolases"/>
    <property type="match status" value="1"/>
</dbReference>
<evidence type="ECO:0000256" key="3">
    <source>
        <dbReference type="ARBA" id="ARBA00022705"/>
    </source>
</evidence>
<evidence type="ECO:0000313" key="12">
    <source>
        <dbReference type="EMBL" id="EGD77249.1"/>
    </source>
</evidence>
<reference evidence="12" key="1">
    <citation type="submission" date="2009-08" db="EMBL/GenBank/DDBJ databases">
        <title>Annotation of Salpingoeca rosetta.</title>
        <authorList>
            <consortium name="The Broad Institute Genome Sequencing Platform"/>
            <person name="Russ C."/>
            <person name="Cuomo C."/>
            <person name="Burger G."/>
            <person name="Gray M.W."/>
            <person name="Holland P.W.H."/>
            <person name="King N."/>
            <person name="Lang F.B.F."/>
            <person name="Roger A.J."/>
            <person name="Ruiz-Trillo I."/>
            <person name="Young S.K."/>
            <person name="Zeng Q."/>
            <person name="Gargeya S."/>
            <person name="Alvarado L."/>
            <person name="Berlin A."/>
            <person name="Chapman S.B."/>
            <person name="Chen Z."/>
            <person name="Freedman E."/>
            <person name="Gellesch M."/>
            <person name="Goldberg J."/>
            <person name="Griggs A."/>
            <person name="Gujja S."/>
            <person name="Heilman E."/>
            <person name="Heiman D."/>
            <person name="Howarth C."/>
            <person name="Mehta T."/>
            <person name="Neiman D."/>
            <person name="Pearson M."/>
            <person name="Roberts A."/>
            <person name="Saif S."/>
            <person name="Shea T."/>
            <person name="Shenoy N."/>
            <person name="Sisk P."/>
            <person name="Stolte C."/>
            <person name="Sykes S."/>
            <person name="White J."/>
            <person name="Yandava C."/>
            <person name="Haas B."/>
            <person name="Nusbaum C."/>
            <person name="Birren B."/>
        </authorList>
    </citation>
    <scope>NUCLEOTIDE SEQUENCE [LARGE SCALE GENOMIC DNA]</scope>
    <source>
        <strain evidence="12">ATCC 50818</strain>
    </source>
</reference>
<evidence type="ECO:0000256" key="8">
    <source>
        <dbReference type="SAM" id="MobiDB-lite"/>
    </source>
</evidence>
<dbReference type="OMA" id="QLRRWHG"/>
<evidence type="ECO:0000256" key="6">
    <source>
        <dbReference type="ARBA" id="ARBA00023242"/>
    </source>
</evidence>
<comment type="similarity">
    <text evidence="2">Belongs to the ORC5 family.</text>
</comment>
<dbReference type="Gene3D" id="3.40.50.300">
    <property type="entry name" value="P-loop containing nucleotide triphosphate hydrolases"/>
    <property type="match status" value="1"/>
</dbReference>
<organism evidence="13">
    <name type="scientific">Salpingoeca rosetta (strain ATCC 50818 / BSB-021)</name>
    <dbReference type="NCBI Taxonomy" id="946362"/>
    <lineage>
        <taxon>Eukaryota</taxon>
        <taxon>Choanoflagellata</taxon>
        <taxon>Craspedida</taxon>
        <taxon>Salpingoecidae</taxon>
        <taxon>Salpingoeca</taxon>
    </lineage>
</organism>
<dbReference type="EMBL" id="GL832977">
    <property type="protein sequence ID" value="EGD77249.1"/>
    <property type="molecule type" value="Genomic_DNA"/>
</dbReference>
<dbReference type="InterPro" id="IPR047088">
    <property type="entry name" value="ORC5_C"/>
</dbReference>
<dbReference type="Pfam" id="PF14630">
    <property type="entry name" value="ORC5_C"/>
    <property type="match status" value="1"/>
</dbReference>
<keyword evidence="6" id="KW-0539">Nucleus</keyword>
<evidence type="ECO:0000259" key="9">
    <source>
        <dbReference type="Pfam" id="PF13191"/>
    </source>
</evidence>
<dbReference type="InterPro" id="IPR048866">
    <property type="entry name" value="ORC5_lid"/>
</dbReference>
<dbReference type="GO" id="GO:0003688">
    <property type="term" value="F:DNA replication origin binding"/>
    <property type="evidence" value="ECO:0007669"/>
    <property type="project" value="TreeGrafter"/>
</dbReference>
<dbReference type="Pfam" id="PF21639">
    <property type="entry name" value="ORC5_lid"/>
    <property type="match status" value="1"/>
</dbReference>
<name>F2UJF0_SALR5</name>
<evidence type="ECO:0000259" key="10">
    <source>
        <dbReference type="Pfam" id="PF14630"/>
    </source>
</evidence>
<dbReference type="Pfam" id="PF13191">
    <property type="entry name" value="AAA_16"/>
    <property type="match status" value="1"/>
</dbReference>
<evidence type="ECO:0000256" key="1">
    <source>
        <dbReference type="ARBA" id="ARBA00004123"/>
    </source>
</evidence>
<proteinExistence type="inferred from homology"/>
<feature type="compositionally biased region" description="Low complexity" evidence="8">
    <location>
        <begin position="299"/>
        <end position="312"/>
    </location>
</feature>
<keyword evidence="3" id="KW-0235">DNA replication</keyword>
<dbReference type="InterPro" id="IPR041664">
    <property type="entry name" value="AAA_16"/>
</dbReference>
<evidence type="ECO:0000313" key="13">
    <source>
        <dbReference type="Proteomes" id="UP000007799"/>
    </source>
</evidence>
<dbReference type="GO" id="GO:0005524">
    <property type="term" value="F:ATP binding"/>
    <property type="evidence" value="ECO:0007669"/>
    <property type="project" value="UniProtKB-KW"/>
</dbReference>
<sequence>MSSSVRDGGGGEELVGREKELEQVRQYVGKPHSPCLPALFVYGTSATAKTTVVRTVMEESKCRYAMINCLETYSPRVLFEQILNSLSGDTPTPDNLYGGHARCDTVYKFIKYLKGVCDSQEDPKATVYIVLDNCERLRLFRNHDLAVFLRLRELVHRNVGVILISTVIWEKFREGTGFADPLMAHFPAYTKAETLAILQRRTPRDVHPSHFRQFVSLLWDVFHGPCRDLNELAHLVALFFDKYYAPVRAGKINADNKTALFKAISPLLRAHFSSLYLRETSTAEWLAAGAGGDGDKTESTAAPSSASTTSTRGASQLHKLELPYFAKVLILAAFLASHNPARSDLAIFSKRQRKLSKQRGRSKRKAARRADTTAKFRLPTSPSTFPLSRLFAIFYSLMDEETDLTADVYSHVKSLLSLRLLTRTTTDDNFDSAKFKCTMAAEDVIALGRSVEIDVVSYLHEVNA</sequence>
<dbReference type="FunCoup" id="F2UJF0">
    <property type="interactions" value="1979"/>
</dbReference>
<dbReference type="OrthoDB" id="365981at2759"/>
<evidence type="ECO:0000256" key="7">
    <source>
        <dbReference type="ARBA" id="ARBA00069657"/>
    </source>
</evidence>
<comment type="subcellular location">
    <subcellularLocation>
        <location evidence="1">Nucleus</location>
    </subcellularLocation>
</comment>
<dbReference type="PANTHER" id="PTHR12705:SF0">
    <property type="entry name" value="ORIGIN RECOGNITION COMPLEX SUBUNIT 5"/>
    <property type="match status" value="1"/>
</dbReference>
<protein>
    <recommendedName>
        <fullName evidence="7">Origin recognition complex subunit 5</fullName>
    </recommendedName>
</protein>
<dbReference type="Proteomes" id="UP000007799">
    <property type="component" value="Unassembled WGS sequence"/>
</dbReference>
<evidence type="ECO:0000256" key="4">
    <source>
        <dbReference type="ARBA" id="ARBA00022741"/>
    </source>
</evidence>
<feature type="region of interest" description="Disordered" evidence="8">
    <location>
        <begin position="288"/>
        <end position="312"/>
    </location>
</feature>
<accession>F2UJF0</accession>
<dbReference type="eggNOG" id="KOG2543">
    <property type="taxonomic scope" value="Eukaryota"/>
</dbReference>
<dbReference type="GeneID" id="16071152"/>
<feature type="domain" description="ORC5 lid" evidence="11">
    <location>
        <begin position="211"/>
        <end position="269"/>
    </location>
</feature>